<evidence type="ECO:0000256" key="2">
    <source>
        <dbReference type="ARBA" id="ARBA00023043"/>
    </source>
</evidence>
<evidence type="ECO:0000259" key="5">
    <source>
        <dbReference type="PROSITE" id="PS50105"/>
    </source>
</evidence>
<dbReference type="SMART" id="SM00454">
    <property type="entry name" value="SAM"/>
    <property type="match status" value="1"/>
</dbReference>
<dbReference type="Gene3D" id="1.10.150.50">
    <property type="entry name" value="Transcription Factor, Ets-1"/>
    <property type="match status" value="1"/>
</dbReference>
<feature type="non-terminal residue" evidence="6">
    <location>
        <position position="816"/>
    </location>
</feature>
<dbReference type="PROSITE" id="PS50088">
    <property type="entry name" value="ANK_REPEAT"/>
    <property type="match status" value="7"/>
</dbReference>
<feature type="repeat" description="ANK" evidence="3">
    <location>
        <begin position="307"/>
        <end position="339"/>
    </location>
</feature>
<feature type="region of interest" description="Disordered" evidence="4">
    <location>
        <begin position="527"/>
        <end position="684"/>
    </location>
</feature>
<dbReference type="OrthoDB" id="539213at2759"/>
<dbReference type="Proteomes" id="UP000596742">
    <property type="component" value="Unassembled WGS sequence"/>
</dbReference>
<dbReference type="InterPro" id="IPR002110">
    <property type="entry name" value="Ankyrin_rpt"/>
</dbReference>
<dbReference type="Gene3D" id="1.25.40.20">
    <property type="entry name" value="Ankyrin repeat-containing domain"/>
    <property type="match status" value="4"/>
</dbReference>
<proteinExistence type="predicted"/>
<dbReference type="InterPro" id="IPR013761">
    <property type="entry name" value="SAM/pointed_sf"/>
</dbReference>
<dbReference type="SUPFAM" id="SSF48403">
    <property type="entry name" value="Ankyrin repeat"/>
    <property type="match status" value="1"/>
</dbReference>
<feature type="repeat" description="ANK" evidence="3">
    <location>
        <begin position="68"/>
        <end position="100"/>
    </location>
</feature>
<keyword evidence="2 3" id="KW-0040">ANK repeat</keyword>
<keyword evidence="1" id="KW-0677">Repeat</keyword>
<dbReference type="InterPro" id="IPR036770">
    <property type="entry name" value="Ankyrin_rpt-contain_sf"/>
</dbReference>
<evidence type="ECO:0000256" key="4">
    <source>
        <dbReference type="SAM" id="MobiDB-lite"/>
    </source>
</evidence>
<feature type="repeat" description="ANK" evidence="3">
    <location>
        <begin position="101"/>
        <end position="133"/>
    </location>
</feature>
<dbReference type="PROSITE" id="PS50297">
    <property type="entry name" value="ANK_REP_REGION"/>
    <property type="match status" value="7"/>
</dbReference>
<dbReference type="Pfam" id="PF00536">
    <property type="entry name" value="SAM_1"/>
    <property type="match status" value="1"/>
</dbReference>
<dbReference type="Pfam" id="PF12796">
    <property type="entry name" value="Ank_2"/>
    <property type="match status" value="3"/>
</dbReference>
<protein>
    <recommendedName>
        <fullName evidence="5">SAM domain-containing protein</fullName>
    </recommendedName>
</protein>
<feature type="repeat" description="ANK" evidence="3">
    <location>
        <begin position="273"/>
        <end position="305"/>
    </location>
</feature>
<feature type="repeat" description="ANK" evidence="3">
    <location>
        <begin position="137"/>
        <end position="169"/>
    </location>
</feature>
<dbReference type="EMBL" id="UYJE01009966">
    <property type="protein sequence ID" value="VDI78464.1"/>
    <property type="molecule type" value="Genomic_DNA"/>
</dbReference>
<evidence type="ECO:0000256" key="3">
    <source>
        <dbReference type="PROSITE-ProRule" id="PRU00023"/>
    </source>
</evidence>
<dbReference type="PRINTS" id="PR01415">
    <property type="entry name" value="ANKYRIN"/>
</dbReference>
<comment type="caution">
    <text evidence="6">The sequence shown here is derived from an EMBL/GenBank/DDBJ whole genome shotgun (WGS) entry which is preliminary data.</text>
</comment>
<gene>
    <name evidence="6" type="ORF">MGAL_10B043831</name>
</gene>
<feature type="compositionally biased region" description="Low complexity" evidence="4">
    <location>
        <begin position="653"/>
        <end position="666"/>
    </location>
</feature>
<name>A0A8B6HGE0_MYTGA</name>
<evidence type="ECO:0000256" key="1">
    <source>
        <dbReference type="ARBA" id="ARBA00022737"/>
    </source>
</evidence>
<organism evidence="6 7">
    <name type="scientific">Mytilus galloprovincialis</name>
    <name type="common">Mediterranean mussel</name>
    <dbReference type="NCBI Taxonomy" id="29158"/>
    <lineage>
        <taxon>Eukaryota</taxon>
        <taxon>Metazoa</taxon>
        <taxon>Spiralia</taxon>
        <taxon>Lophotrochozoa</taxon>
        <taxon>Mollusca</taxon>
        <taxon>Bivalvia</taxon>
        <taxon>Autobranchia</taxon>
        <taxon>Pteriomorphia</taxon>
        <taxon>Mytilida</taxon>
        <taxon>Mytiloidea</taxon>
        <taxon>Mytilidae</taxon>
        <taxon>Mytilinae</taxon>
        <taxon>Mytilus</taxon>
    </lineage>
</organism>
<feature type="repeat" description="ANK" evidence="3">
    <location>
        <begin position="171"/>
        <end position="203"/>
    </location>
</feature>
<dbReference type="AlphaFoldDB" id="A0A8B6HGE0"/>
<dbReference type="PANTHER" id="PTHR24161:SF121">
    <property type="entry name" value="M-PHASE PHOSPHOPROTEIN 8"/>
    <property type="match status" value="1"/>
</dbReference>
<keyword evidence="7" id="KW-1185">Reference proteome</keyword>
<evidence type="ECO:0000313" key="6">
    <source>
        <dbReference type="EMBL" id="VDI78464.1"/>
    </source>
</evidence>
<dbReference type="SMART" id="SM00248">
    <property type="entry name" value="ANK"/>
    <property type="match status" value="10"/>
</dbReference>
<feature type="domain" description="SAM" evidence="5">
    <location>
        <begin position="690"/>
        <end position="753"/>
    </location>
</feature>
<dbReference type="PANTHER" id="PTHR24161">
    <property type="entry name" value="ANK_REP_REGION DOMAIN-CONTAINING PROTEIN-RELATED"/>
    <property type="match status" value="1"/>
</dbReference>
<evidence type="ECO:0000313" key="7">
    <source>
        <dbReference type="Proteomes" id="UP000596742"/>
    </source>
</evidence>
<feature type="compositionally biased region" description="Polar residues" evidence="4">
    <location>
        <begin position="569"/>
        <end position="599"/>
    </location>
</feature>
<sequence>MDRVRQLLHACEHGDGHSVQALLDEGVGVDSTDDDETTPLQIAAANGHDHIVRLLLMKGAALDQPNNFGWTPLMHACRNGHNEVVVTLLQRQADISVKTRYGISAVTLAARGGHIQVVRKLVEAGIDLNNSGNGCMCEFTPLLVAVEHGHDAVLRFLLDRGCDVNNKTASTGLTPLMLAAVNGHLKTAQILIESGADANLTSINNRTALDMATAMGKSEVASYLDRKTTNKTFKESDEKKPDIIDATKKGDLRKVRSILDLDPSQLDACSPHDGATSVMFAAMTGQLEIAQLLVERGCDINKQDTISGWTALMQATYHGKKSIAMFLLDKGADVRIQANNGCTAFDMASLIDDVDTELVRKLASKTIAVPGSPEKGGKKVTAKQNGVASSLTDISMEEPPKSGLKGWLNRLSNRFRNIKIGRTLNLSNRVVSMSSEKSTSVQDLTLKSTNSPKVPVKKMNNFMEHSQSSPSIPSVNNYGNTYTGMALENKQSATVYTLDINPPSSNMSNDTLKPVIPPFLPPPSFALDTVGSTRKPVSARGPGSSSSVTSLLGGRSHTHMSASPMIHARSSSRLTNGTTSSSADFHNGLFSSESSSTPNRPTPIFVQPYTPTRQNLMPRKPPISAVFTSNTTSPNSSTSGSSSVTPIRSHGRSTSSKESTTSTLTPSPSPTPGKYPDDHHPLLGSLEEHDSQAELSGILSKLSLEKYQPIFEEQEVDMEAFLTLTDQDLKELGISNTQSRSQILTAINKLSTGKGKERQQLIDTMTSFQTTLKAKVASEPSNLNGMIEIRQTSNIPITILKTDWTYGPLIGHTCYN</sequence>
<feature type="compositionally biased region" description="Basic and acidic residues" evidence="4">
    <location>
        <begin position="675"/>
        <end position="684"/>
    </location>
</feature>
<dbReference type="PROSITE" id="PS50105">
    <property type="entry name" value="SAM_DOMAIN"/>
    <property type="match status" value="1"/>
</dbReference>
<dbReference type="Pfam" id="PF13637">
    <property type="entry name" value="Ank_4"/>
    <property type="match status" value="1"/>
</dbReference>
<feature type="compositionally biased region" description="Low complexity" evidence="4">
    <location>
        <begin position="536"/>
        <end position="555"/>
    </location>
</feature>
<dbReference type="InterPro" id="IPR001660">
    <property type="entry name" value="SAM"/>
</dbReference>
<feature type="repeat" description="ANK" evidence="3">
    <location>
        <begin position="35"/>
        <end position="67"/>
    </location>
</feature>
<reference evidence="6" key="1">
    <citation type="submission" date="2018-11" db="EMBL/GenBank/DDBJ databases">
        <authorList>
            <person name="Alioto T."/>
            <person name="Alioto T."/>
        </authorList>
    </citation>
    <scope>NUCLEOTIDE SEQUENCE</scope>
</reference>
<dbReference type="SUPFAM" id="SSF47769">
    <property type="entry name" value="SAM/Pointed domain"/>
    <property type="match status" value="1"/>
</dbReference>
<feature type="compositionally biased region" description="Low complexity" evidence="4">
    <location>
        <begin position="628"/>
        <end position="646"/>
    </location>
</feature>
<accession>A0A8B6HGE0</accession>